<evidence type="ECO:0000313" key="2">
    <source>
        <dbReference type="Proteomes" id="UP000247746"/>
    </source>
</evidence>
<accession>A0A2V4UUQ7</accession>
<name>A0A2V4UUQ7_9GAMM</name>
<organism evidence="1 2">
    <name type="scientific">Psychrobacter fozii</name>
    <dbReference type="NCBI Taxonomy" id="198480"/>
    <lineage>
        <taxon>Bacteria</taxon>
        <taxon>Pseudomonadati</taxon>
        <taxon>Pseudomonadota</taxon>
        <taxon>Gammaproteobacteria</taxon>
        <taxon>Moraxellales</taxon>
        <taxon>Moraxellaceae</taxon>
        <taxon>Psychrobacter</taxon>
    </lineage>
</organism>
<sequence length="511" mass="57596">MVGNKSKGTTKKLTTGTNNQIVKITGPTLRDFLIHFRRPTLTKYNGLYGFDWLRDEYVYDYLKVIENKDSETQLYRGDVRELIKEYTRLSSSDTADVKELANIKPTNGEPYIPAWLSIIPTHSTTLKGVPIDLHLQIDQENSDDGSELTNDGTIIEFITSPGITITPNSISLGDLIKGGRLSPDVLNSSNSVFQSKTIHRYRDESTTFKIESNVTDGLPGSIQIKASLRGAERIVGLLMIYPNIPKTCEIVPYKFSSVLGNTSVTVPQYLEDYLAQTLLRQACITSKIEKIKLLNIADLKQQYEKSQKASFAINKDMALSLINGFLAQYPSPSIRDLTESEGDAFPDDLAKLMAAILRETTNNNSIDGLYIDSDNHKKTFLVFTNYVTPDAAGIATWDYKEIHNQSCNPEPCYIDEAGNLGVMYKYDGSKLHALTAIHELGHTLGLPHTFETTSSAKHQFYQGYTDNIMDYDTKIDNLGTYQDVQFNDFYEHNLASFKWQWDIIRNDRSVY</sequence>
<dbReference type="SUPFAM" id="SSF55486">
    <property type="entry name" value="Metalloproteases ('zincins'), catalytic domain"/>
    <property type="match status" value="1"/>
</dbReference>
<dbReference type="GO" id="GO:0008237">
    <property type="term" value="F:metallopeptidase activity"/>
    <property type="evidence" value="ECO:0007669"/>
    <property type="project" value="InterPro"/>
</dbReference>
<comment type="caution">
    <text evidence="1">The sequence shown here is derived from an EMBL/GenBank/DDBJ whole genome shotgun (WGS) entry which is preliminary data.</text>
</comment>
<evidence type="ECO:0000313" key="1">
    <source>
        <dbReference type="EMBL" id="PYE40256.1"/>
    </source>
</evidence>
<dbReference type="EMBL" id="QJSU01000002">
    <property type="protein sequence ID" value="PYE40256.1"/>
    <property type="molecule type" value="Genomic_DNA"/>
</dbReference>
<dbReference type="Proteomes" id="UP000247746">
    <property type="component" value="Unassembled WGS sequence"/>
</dbReference>
<keyword evidence="2" id="KW-1185">Reference proteome</keyword>
<protein>
    <submittedName>
        <fullName evidence="1">Uncharacterized protein</fullName>
    </submittedName>
</protein>
<dbReference type="Gene3D" id="3.40.390.10">
    <property type="entry name" value="Collagenase (Catalytic Domain)"/>
    <property type="match status" value="1"/>
</dbReference>
<dbReference type="RefSeq" id="WP_110922432.1">
    <property type="nucleotide sequence ID" value="NZ_QJSU01000002.1"/>
</dbReference>
<proteinExistence type="predicted"/>
<dbReference type="InterPro" id="IPR024079">
    <property type="entry name" value="MetalloPept_cat_dom_sf"/>
</dbReference>
<dbReference type="AlphaFoldDB" id="A0A2V4UUQ7"/>
<dbReference type="OrthoDB" id="6717961at2"/>
<reference evidence="1 2" key="1">
    <citation type="submission" date="2018-06" db="EMBL/GenBank/DDBJ databases">
        <title>Genomic Encyclopedia of Type Strains, Phase III (KMG-III): the genomes of soil and plant-associated and newly described type strains.</title>
        <authorList>
            <person name="Whitman W."/>
        </authorList>
    </citation>
    <scope>NUCLEOTIDE SEQUENCE [LARGE SCALE GENOMIC DNA]</scope>
    <source>
        <strain evidence="1 2">CECT 5889</strain>
    </source>
</reference>
<gene>
    <name evidence="1" type="ORF">DFP82_102218</name>
</gene>